<gene>
    <name evidence="15" type="primary">IL27RA</name>
</gene>
<evidence type="ECO:0000256" key="10">
    <source>
        <dbReference type="ARBA" id="ARBA00070665"/>
    </source>
</evidence>
<keyword evidence="5" id="KW-0677">Repeat</keyword>
<feature type="signal peptide" evidence="12">
    <location>
        <begin position="1"/>
        <end position="32"/>
    </location>
</feature>
<evidence type="ECO:0000256" key="4">
    <source>
        <dbReference type="ARBA" id="ARBA00022729"/>
    </source>
</evidence>
<dbReference type="SUPFAM" id="SSF49265">
    <property type="entry name" value="Fibronectin type III"/>
    <property type="match status" value="2"/>
</dbReference>
<comment type="similarity">
    <text evidence="2">Belongs to the type I cytokine receptor family. Type 2 subfamily.</text>
</comment>
<dbReference type="InterPro" id="IPR013783">
    <property type="entry name" value="Ig-like_fold"/>
</dbReference>
<keyword evidence="7" id="KW-0472">Membrane</keyword>
<evidence type="ECO:0000256" key="12">
    <source>
        <dbReference type="SAM" id="SignalP"/>
    </source>
</evidence>
<dbReference type="InterPro" id="IPR036116">
    <property type="entry name" value="FN3_sf"/>
</dbReference>
<keyword evidence="3" id="KW-0812">Transmembrane</keyword>
<accession>A0A9B0U4S6</accession>
<dbReference type="FunFam" id="2.60.40.10:FF:001521">
    <property type="entry name" value="Interleukin 27 receptor subunit alpha"/>
    <property type="match status" value="1"/>
</dbReference>
<dbReference type="Gene3D" id="2.60.40.10">
    <property type="entry name" value="Immunoglobulins"/>
    <property type="match status" value="3"/>
</dbReference>
<keyword evidence="4 12" id="KW-0732">Signal</keyword>
<organism evidence="14 15">
    <name type="scientific">Chrysochloris asiatica</name>
    <name type="common">Cape golden mole</name>
    <dbReference type="NCBI Taxonomy" id="185453"/>
    <lineage>
        <taxon>Eukaryota</taxon>
        <taxon>Metazoa</taxon>
        <taxon>Chordata</taxon>
        <taxon>Craniata</taxon>
        <taxon>Vertebrata</taxon>
        <taxon>Euteleostomi</taxon>
        <taxon>Mammalia</taxon>
        <taxon>Eutheria</taxon>
        <taxon>Afrotheria</taxon>
        <taxon>Chrysochloridae</taxon>
        <taxon>Chrysochlorinae</taxon>
        <taxon>Chrysochloris</taxon>
    </lineage>
</organism>
<dbReference type="InterPro" id="IPR052672">
    <property type="entry name" value="Type1_Cytokine_Rcpt_Type2"/>
</dbReference>
<keyword evidence="6" id="KW-1133">Transmembrane helix</keyword>
<feature type="chain" id="PRO_5039373234" description="Interleukin-27 receptor subunit alpha" evidence="12">
    <location>
        <begin position="33"/>
        <end position="630"/>
    </location>
</feature>
<dbReference type="PANTHER" id="PTHR48423:SF1">
    <property type="entry name" value="INTERLEUKIN-27 RECEPTOR SUBUNIT ALPHA"/>
    <property type="match status" value="1"/>
</dbReference>
<dbReference type="PANTHER" id="PTHR48423">
    <property type="entry name" value="INTERLEUKIN-27 RECEPTOR SUBUNIT ALPHA"/>
    <property type="match status" value="1"/>
</dbReference>
<evidence type="ECO:0000256" key="6">
    <source>
        <dbReference type="ARBA" id="ARBA00022989"/>
    </source>
</evidence>
<feature type="domain" description="Fibronectin type-III" evidence="13">
    <location>
        <begin position="321"/>
        <end position="413"/>
    </location>
</feature>
<dbReference type="Proteomes" id="UP000504623">
    <property type="component" value="Unplaced"/>
</dbReference>
<feature type="domain" description="Fibronectin type-III" evidence="13">
    <location>
        <begin position="133"/>
        <end position="232"/>
    </location>
</feature>
<dbReference type="PROSITE" id="PS50853">
    <property type="entry name" value="FN3"/>
    <property type="match status" value="2"/>
</dbReference>
<evidence type="ECO:0000256" key="9">
    <source>
        <dbReference type="ARBA" id="ARBA00023180"/>
    </source>
</evidence>
<evidence type="ECO:0000256" key="8">
    <source>
        <dbReference type="ARBA" id="ARBA00023170"/>
    </source>
</evidence>
<dbReference type="InterPro" id="IPR003961">
    <property type="entry name" value="FN3_dom"/>
</dbReference>
<keyword evidence="14" id="KW-1185">Reference proteome</keyword>
<dbReference type="CDD" id="cd00063">
    <property type="entry name" value="FN3"/>
    <property type="match status" value="1"/>
</dbReference>
<sequence>MRRVLAVPFRLWPLPKPSLLPVLCLLLSGIRPQGNPGPMQCYRIGLSGNLNCSWRALGDSEAPSTLHFQSQKYHLSGPQVMAVPTRQSWVTIPREKFTEFDTLLIWGAKSDEPLWPPISVDLETRVKLDAPWLCPDIHFSEDEPMETTVQWTPPTWLPNQEDMVCQFYYRRCQVEAWTLLEPELKSIPLAPVEIQGLEPATGYEMSGRCRMQTEEDLWGEWSPILSFQTPPSAPKEVWVSGSLCETPTEQETLLLWKAPGSCVQIRYRVHFQVRGQEQLHEDIPCCSFSIPTLAEWAGVSAINATNQEIFTNLSLTCSGSAPHNVVVNSTSDRKVLLVTWWQGAGEPREHVVDWARDGDPPENLSWIWLPPGNLSVLLPGNFQKGVPYQITVTTVFPWGLAPAPSVWGFTEELVPLMGPELWRLQDAPSGSPTIAWGEVPRHQLRGHLTHYTLCSTSKTESPVCRNVSASTRNITLMNLQWGPCKLWMTASTVAGEGPPGPSIQLYLPDNTVKWKVLPSVLLLWLMLMIGLVLAHSRRCVHLWHKVLPHWVWEKVPDPANSHSGQPHIEEGFQVQPLVDMPILEVQEMEPLPSMVYPQPLAVLDSGYEKHFLPTPEELGILGSSSPQALA</sequence>
<proteinExistence type="inferred from homology"/>
<evidence type="ECO:0000256" key="11">
    <source>
        <dbReference type="ARBA" id="ARBA00078561"/>
    </source>
</evidence>
<dbReference type="GeneID" id="102830806"/>
<dbReference type="GO" id="GO:0005886">
    <property type="term" value="C:plasma membrane"/>
    <property type="evidence" value="ECO:0007669"/>
    <property type="project" value="UniProtKB-ARBA"/>
</dbReference>
<evidence type="ECO:0000256" key="1">
    <source>
        <dbReference type="ARBA" id="ARBA00004479"/>
    </source>
</evidence>
<dbReference type="FunFam" id="2.60.40.10:FF:001712">
    <property type="entry name" value="Interleukin-27 receptor subunit alpha"/>
    <property type="match status" value="1"/>
</dbReference>
<dbReference type="GO" id="GO:0045509">
    <property type="term" value="F:interleukin-27 receptor activity"/>
    <property type="evidence" value="ECO:0007669"/>
    <property type="project" value="TreeGrafter"/>
</dbReference>
<evidence type="ECO:0000256" key="3">
    <source>
        <dbReference type="ARBA" id="ARBA00022692"/>
    </source>
</evidence>
<evidence type="ECO:0000256" key="5">
    <source>
        <dbReference type="ARBA" id="ARBA00022737"/>
    </source>
</evidence>
<comment type="subcellular location">
    <subcellularLocation>
        <location evidence="1">Membrane</location>
        <topology evidence="1">Single-pass type I membrane protein</topology>
    </subcellularLocation>
</comment>
<evidence type="ECO:0000259" key="13">
    <source>
        <dbReference type="PROSITE" id="PS50853"/>
    </source>
</evidence>
<dbReference type="FunFam" id="2.60.40.10:FF:001691">
    <property type="entry name" value="interleukin-27 receptor subunit alpha"/>
    <property type="match status" value="1"/>
</dbReference>
<name>A0A9B0U4S6_CHRAS</name>
<protein>
    <recommendedName>
        <fullName evidence="10">Interleukin-27 receptor subunit alpha</fullName>
    </recommendedName>
    <alternativeName>
        <fullName evidence="11">Type I T-cell cytokine receptor</fullName>
    </alternativeName>
</protein>
<keyword evidence="9" id="KW-0325">Glycoprotein</keyword>
<dbReference type="CTD" id="9466"/>
<reference evidence="15" key="1">
    <citation type="submission" date="2025-08" db="UniProtKB">
        <authorList>
            <consortium name="RefSeq"/>
        </authorList>
    </citation>
    <scope>IDENTIFICATION</scope>
    <source>
        <tissue evidence="15">Spleen</tissue>
    </source>
</reference>
<dbReference type="AlphaFoldDB" id="A0A9B0U4S6"/>
<dbReference type="RefSeq" id="XP_006874378.1">
    <property type="nucleotide sequence ID" value="XM_006874316.1"/>
</dbReference>
<evidence type="ECO:0000313" key="14">
    <source>
        <dbReference type="Proteomes" id="UP000504623"/>
    </source>
</evidence>
<evidence type="ECO:0000256" key="7">
    <source>
        <dbReference type="ARBA" id="ARBA00023136"/>
    </source>
</evidence>
<keyword evidence="8 15" id="KW-0675">Receptor</keyword>
<evidence type="ECO:0000313" key="15">
    <source>
        <dbReference type="RefSeq" id="XP_006874378.1"/>
    </source>
</evidence>
<evidence type="ECO:0000256" key="2">
    <source>
        <dbReference type="ARBA" id="ARBA00008921"/>
    </source>
</evidence>
<dbReference type="OrthoDB" id="5989951at2759"/>